<evidence type="ECO:0000313" key="3">
    <source>
        <dbReference type="Proteomes" id="UP000006038"/>
    </source>
</evidence>
<dbReference type="Proteomes" id="UP000006038">
    <property type="component" value="Chromosome 5"/>
</dbReference>
<dbReference type="EnsemblPlants" id="OB05G12740.1">
    <property type="protein sequence ID" value="OB05G12740.1"/>
    <property type="gene ID" value="OB05G12740"/>
</dbReference>
<reference evidence="2" key="2">
    <citation type="submission" date="2013-04" db="UniProtKB">
        <authorList>
            <consortium name="EnsemblPlants"/>
        </authorList>
    </citation>
    <scope>IDENTIFICATION</scope>
</reference>
<feature type="compositionally biased region" description="Basic and acidic residues" evidence="1">
    <location>
        <begin position="134"/>
        <end position="155"/>
    </location>
</feature>
<evidence type="ECO:0000313" key="2">
    <source>
        <dbReference type="EnsemblPlants" id="OB05G12740.1"/>
    </source>
</evidence>
<feature type="region of interest" description="Disordered" evidence="1">
    <location>
        <begin position="134"/>
        <end position="163"/>
    </location>
</feature>
<reference evidence="2" key="1">
    <citation type="journal article" date="2013" name="Nat. Commun.">
        <title>Whole-genome sequencing of Oryza brachyantha reveals mechanisms underlying Oryza genome evolution.</title>
        <authorList>
            <person name="Chen J."/>
            <person name="Huang Q."/>
            <person name="Gao D."/>
            <person name="Wang J."/>
            <person name="Lang Y."/>
            <person name="Liu T."/>
            <person name="Li B."/>
            <person name="Bai Z."/>
            <person name="Luis Goicoechea J."/>
            <person name="Liang C."/>
            <person name="Chen C."/>
            <person name="Zhang W."/>
            <person name="Sun S."/>
            <person name="Liao Y."/>
            <person name="Zhang X."/>
            <person name="Yang L."/>
            <person name="Song C."/>
            <person name="Wang M."/>
            <person name="Shi J."/>
            <person name="Liu G."/>
            <person name="Liu J."/>
            <person name="Zhou H."/>
            <person name="Zhou W."/>
            <person name="Yu Q."/>
            <person name="An N."/>
            <person name="Chen Y."/>
            <person name="Cai Q."/>
            <person name="Wang B."/>
            <person name="Liu B."/>
            <person name="Min J."/>
            <person name="Huang Y."/>
            <person name="Wu H."/>
            <person name="Li Z."/>
            <person name="Zhang Y."/>
            <person name="Yin Y."/>
            <person name="Song W."/>
            <person name="Jiang J."/>
            <person name="Jackson S.A."/>
            <person name="Wing R.A."/>
            <person name="Wang J."/>
            <person name="Chen M."/>
        </authorList>
    </citation>
    <scope>NUCLEOTIDE SEQUENCE [LARGE SCALE GENOMIC DNA]</scope>
    <source>
        <strain evidence="2">cv. IRGC 101232</strain>
    </source>
</reference>
<sequence>MVTIYEKIFVNNTPFSSLENVRAENEEDFNGNSTNLEQNEPLRYVSLVQKKGENIIRSCPLIRDANFLNVAMINITSYDGSCKHLSLTGNALKGYNDWDEDQKVGATCHRHGAGVLAGLARPAAPALQRIFRRGDQKEQGSDETHRRLLDGDGGRRRSARRRQGQGHGLQWIWAEEAFGVRGSASAARWARGVWAEASWRGEADRWVPQGRRGLLIVYHRGGFVKAFYAVNG</sequence>
<evidence type="ECO:0000256" key="1">
    <source>
        <dbReference type="SAM" id="MobiDB-lite"/>
    </source>
</evidence>
<dbReference type="AlphaFoldDB" id="J3M3V0"/>
<protein>
    <submittedName>
        <fullName evidence="2">Uncharacterized protein</fullName>
    </submittedName>
</protein>
<proteinExistence type="predicted"/>
<name>J3M3V0_ORYBR</name>
<dbReference type="HOGENOM" id="CLU_1196464_0_0_1"/>
<organism evidence="2">
    <name type="scientific">Oryza brachyantha</name>
    <name type="common">malo sina</name>
    <dbReference type="NCBI Taxonomy" id="4533"/>
    <lineage>
        <taxon>Eukaryota</taxon>
        <taxon>Viridiplantae</taxon>
        <taxon>Streptophyta</taxon>
        <taxon>Embryophyta</taxon>
        <taxon>Tracheophyta</taxon>
        <taxon>Spermatophyta</taxon>
        <taxon>Magnoliopsida</taxon>
        <taxon>Liliopsida</taxon>
        <taxon>Poales</taxon>
        <taxon>Poaceae</taxon>
        <taxon>BOP clade</taxon>
        <taxon>Oryzoideae</taxon>
        <taxon>Oryzeae</taxon>
        <taxon>Oryzinae</taxon>
        <taxon>Oryza</taxon>
    </lineage>
</organism>
<keyword evidence="3" id="KW-1185">Reference proteome</keyword>
<accession>J3M3V0</accession>
<dbReference type="Gramene" id="OB05G12740.1">
    <property type="protein sequence ID" value="OB05G12740.1"/>
    <property type="gene ID" value="OB05G12740"/>
</dbReference>